<proteinExistence type="predicted"/>
<dbReference type="EMBL" id="GBRH01195988">
    <property type="protein sequence ID" value="JAE01908.1"/>
    <property type="molecule type" value="Transcribed_RNA"/>
</dbReference>
<protein>
    <submittedName>
        <fullName evidence="2">Uncharacterized protein</fullName>
    </submittedName>
</protein>
<evidence type="ECO:0000313" key="2">
    <source>
        <dbReference type="EMBL" id="JAE01908.1"/>
    </source>
</evidence>
<reference evidence="2" key="1">
    <citation type="submission" date="2014-09" db="EMBL/GenBank/DDBJ databases">
        <authorList>
            <person name="Magalhaes I.L.F."/>
            <person name="Oliveira U."/>
            <person name="Santos F.R."/>
            <person name="Vidigal T.H.D.A."/>
            <person name="Brescovit A.D."/>
            <person name="Santos A.J."/>
        </authorList>
    </citation>
    <scope>NUCLEOTIDE SEQUENCE</scope>
    <source>
        <tissue evidence="2">Shoot tissue taken approximately 20 cm above the soil surface</tissue>
    </source>
</reference>
<feature type="compositionally biased region" description="Polar residues" evidence="1">
    <location>
        <begin position="44"/>
        <end position="53"/>
    </location>
</feature>
<reference evidence="2" key="2">
    <citation type="journal article" date="2015" name="Data Brief">
        <title>Shoot transcriptome of the giant reed, Arundo donax.</title>
        <authorList>
            <person name="Barrero R.A."/>
            <person name="Guerrero F.D."/>
            <person name="Moolhuijzen P."/>
            <person name="Goolsby J.A."/>
            <person name="Tidwell J."/>
            <person name="Bellgard S.E."/>
            <person name="Bellgard M.I."/>
        </authorList>
    </citation>
    <scope>NUCLEOTIDE SEQUENCE</scope>
    <source>
        <tissue evidence="2">Shoot tissue taken approximately 20 cm above the soil surface</tissue>
    </source>
</reference>
<organism evidence="2">
    <name type="scientific">Arundo donax</name>
    <name type="common">Giant reed</name>
    <name type="synonym">Donax arundinaceus</name>
    <dbReference type="NCBI Taxonomy" id="35708"/>
    <lineage>
        <taxon>Eukaryota</taxon>
        <taxon>Viridiplantae</taxon>
        <taxon>Streptophyta</taxon>
        <taxon>Embryophyta</taxon>
        <taxon>Tracheophyta</taxon>
        <taxon>Spermatophyta</taxon>
        <taxon>Magnoliopsida</taxon>
        <taxon>Liliopsida</taxon>
        <taxon>Poales</taxon>
        <taxon>Poaceae</taxon>
        <taxon>PACMAD clade</taxon>
        <taxon>Arundinoideae</taxon>
        <taxon>Arundineae</taxon>
        <taxon>Arundo</taxon>
    </lineage>
</organism>
<evidence type="ECO:0000256" key="1">
    <source>
        <dbReference type="SAM" id="MobiDB-lite"/>
    </source>
</evidence>
<sequence length="65" mass="7557">MWGSERRRWRRAARRGSGWQYRRAWKARETRARDGCTARGRSAMQWTERSSGSAGMRLPRISSGG</sequence>
<dbReference type="AlphaFoldDB" id="A0A0A9F0T3"/>
<feature type="region of interest" description="Disordered" evidence="1">
    <location>
        <begin position="32"/>
        <end position="65"/>
    </location>
</feature>
<accession>A0A0A9F0T3</accession>
<name>A0A0A9F0T3_ARUDO</name>